<comment type="subunit">
    <text evidence="5">Monomer. Component of the glycine, sarcosine and betaine reductase complexes, together with components B and C.</text>
</comment>
<comment type="function">
    <text evidence="4">In the first step of glycine, betaine and sarcosine reductases, the substrate is bound to component PB via a Schiff base intermediate. Then the PB-activated substrate is nucleophilically attacked by the selenol anion of component PA to transform it to a carboxymethylated selenoether and the respective amine. By action of component PC, acetyl phosphate is formed, leaving component PA in its oxidized state. Finally component PA becomes reduced by the thioredoxin system to start a new catalytic cycle of reductive deamination.</text>
</comment>
<keyword evidence="10" id="KW-1185">Reference proteome</keyword>
<proteinExistence type="inferred from homology"/>
<dbReference type="InterPro" id="IPR006812">
    <property type="entry name" value="GRDA"/>
</dbReference>
<dbReference type="EC" id="1.21.4.2" evidence="9"/>
<dbReference type="NCBIfam" id="NF040748">
    <property type="entry name" value="reduct_selen_A"/>
    <property type="match status" value="1"/>
</dbReference>
<evidence type="ECO:0000256" key="2">
    <source>
        <dbReference type="ARBA" id="ARBA00022933"/>
    </source>
</evidence>
<protein>
    <submittedName>
        <fullName evidence="9">Glycine/sarcosine/betaine reductase complex component A1 (Selenoprotein PA 1) (Thioredoxinreductase complex A 1)</fullName>
        <ecNumber evidence="9">1.21.4.2</ecNumber>
        <ecNumber evidence="9">1.21.4.3</ecNumber>
        <ecNumber evidence="9">1.21.4.4</ecNumber>
    </submittedName>
</protein>
<comment type="catalytic activity">
    <reaction evidence="7">
        <text>acetyl phosphate + trimethylamine + [thioredoxin]-disulfide + H2O = glycine betaine + [thioredoxin]-dithiol + phosphate + H(+)</text>
        <dbReference type="Rhea" id="RHEA:11848"/>
        <dbReference type="Rhea" id="RHEA-COMP:10698"/>
        <dbReference type="Rhea" id="RHEA-COMP:10700"/>
        <dbReference type="ChEBI" id="CHEBI:15377"/>
        <dbReference type="ChEBI" id="CHEBI:15378"/>
        <dbReference type="ChEBI" id="CHEBI:17750"/>
        <dbReference type="ChEBI" id="CHEBI:22191"/>
        <dbReference type="ChEBI" id="CHEBI:29950"/>
        <dbReference type="ChEBI" id="CHEBI:43474"/>
        <dbReference type="ChEBI" id="CHEBI:50058"/>
        <dbReference type="ChEBI" id="CHEBI:58389"/>
        <dbReference type="EC" id="1.21.4.4"/>
    </reaction>
</comment>
<sequence>MDLEVQGRIKEIAEKYGPENVVVILGNSDPDGASIFAETVTNGDPSFAGPLAGVALGLPVYHIIEPEIKQEIDPQVYEEQVGIVEMVLDVDAITNAVKSIREQYSKF</sequence>
<dbReference type="EC" id="1.21.4.4" evidence="9"/>
<comment type="similarity">
    <text evidence="1">Belongs to the GrdA family.</text>
</comment>
<dbReference type="STRING" id="309798.COPRO5265_0223"/>
<gene>
    <name evidence="9" type="ordered locus">COPRO5265_0223</name>
</gene>
<dbReference type="GO" id="GO:0033794">
    <property type="term" value="F:sarcosine reductase activity"/>
    <property type="evidence" value="ECO:0007669"/>
    <property type="project" value="UniProtKB-EC"/>
</dbReference>
<evidence type="ECO:0000256" key="8">
    <source>
        <dbReference type="ARBA" id="ARBA00048720"/>
    </source>
</evidence>
<evidence type="ECO:0000256" key="5">
    <source>
        <dbReference type="ARBA" id="ARBA00025846"/>
    </source>
</evidence>
<keyword evidence="3 9" id="KW-0560">Oxidoreductase</keyword>
<accession>B5Y745</accession>
<evidence type="ECO:0000256" key="6">
    <source>
        <dbReference type="ARBA" id="ARBA00047603"/>
    </source>
</evidence>
<evidence type="ECO:0000313" key="10">
    <source>
        <dbReference type="Proteomes" id="UP000001732"/>
    </source>
</evidence>
<evidence type="ECO:0000256" key="3">
    <source>
        <dbReference type="ARBA" id="ARBA00023002"/>
    </source>
</evidence>
<dbReference type="GO" id="GO:0033795">
    <property type="term" value="F:betaine reductase activity"/>
    <property type="evidence" value="ECO:0007669"/>
    <property type="project" value="UniProtKB-EC"/>
</dbReference>
<evidence type="ECO:0000256" key="7">
    <source>
        <dbReference type="ARBA" id="ARBA00048189"/>
    </source>
</evidence>
<dbReference type="EC" id="1.21.4.3" evidence="9"/>
<dbReference type="Proteomes" id="UP000001732">
    <property type="component" value="Chromosome"/>
</dbReference>
<evidence type="ECO:0000256" key="4">
    <source>
        <dbReference type="ARBA" id="ARBA00025583"/>
    </source>
</evidence>
<name>B5Y745_COPPD</name>
<dbReference type="AlphaFoldDB" id="B5Y745"/>
<dbReference type="eggNOG" id="ENOG50313TT">
    <property type="taxonomic scope" value="Bacteria"/>
</dbReference>
<dbReference type="HOGENOM" id="CLU_142275_0_0_9"/>
<dbReference type="Pfam" id="PF04723">
    <property type="entry name" value="GRDA"/>
    <property type="match status" value="1"/>
</dbReference>
<comment type="catalytic activity">
    <reaction evidence="6">
        <text>acetyl phosphate + [thioredoxin]-disulfide + NH4(+) + H2O = [thioredoxin]-dithiol + glycine + phosphate + H(+)</text>
        <dbReference type="Rhea" id="RHEA:12232"/>
        <dbReference type="Rhea" id="RHEA-COMP:10698"/>
        <dbReference type="Rhea" id="RHEA-COMP:10700"/>
        <dbReference type="ChEBI" id="CHEBI:15377"/>
        <dbReference type="ChEBI" id="CHEBI:15378"/>
        <dbReference type="ChEBI" id="CHEBI:22191"/>
        <dbReference type="ChEBI" id="CHEBI:28938"/>
        <dbReference type="ChEBI" id="CHEBI:29950"/>
        <dbReference type="ChEBI" id="CHEBI:43474"/>
        <dbReference type="ChEBI" id="CHEBI:50058"/>
        <dbReference type="ChEBI" id="CHEBI:57305"/>
        <dbReference type="EC" id="1.21.4.2"/>
    </reaction>
</comment>
<dbReference type="EMBL" id="CP001145">
    <property type="protein sequence ID" value="ACI18238.1"/>
    <property type="molecule type" value="Genomic_DNA"/>
</dbReference>
<keyword evidence="2" id="KW-0712">Selenocysteine</keyword>
<dbReference type="GO" id="GO:0030699">
    <property type="term" value="F:glycine reductase activity"/>
    <property type="evidence" value="ECO:0007669"/>
    <property type="project" value="UniProtKB-EC"/>
</dbReference>
<comment type="catalytic activity">
    <reaction evidence="8">
        <text>acetyl phosphate + methylamine + [thioredoxin]-disulfide + H2O = sarcosine + [thioredoxin]-dithiol + phosphate + H(+)</text>
        <dbReference type="Rhea" id="RHEA:12825"/>
        <dbReference type="Rhea" id="RHEA-COMP:10698"/>
        <dbReference type="Rhea" id="RHEA-COMP:10700"/>
        <dbReference type="ChEBI" id="CHEBI:15377"/>
        <dbReference type="ChEBI" id="CHEBI:15378"/>
        <dbReference type="ChEBI" id="CHEBI:22191"/>
        <dbReference type="ChEBI" id="CHEBI:29950"/>
        <dbReference type="ChEBI" id="CHEBI:43474"/>
        <dbReference type="ChEBI" id="CHEBI:50058"/>
        <dbReference type="ChEBI" id="CHEBI:57433"/>
        <dbReference type="ChEBI" id="CHEBI:59338"/>
        <dbReference type="EC" id="1.21.4.3"/>
    </reaction>
</comment>
<organism evidence="9 10">
    <name type="scientific">Coprothermobacter proteolyticus (strain ATCC 35245 / DSM 5265 / OCM 4 / BT)</name>
    <dbReference type="NCBI Taxonomy" id="309798"/>
    <lineage>
        <taxon>Bacteria</taxon>
        <taxon>Pseudomonadati</taxon>
        <taxon>Coprothermobacterota</taxon>
        <taxon>Coprothermobacteria</taxon>
        <taxon>Coprothermobacterales</taxon>
        <taxon>Coprothermobacteraceae</taxon>
        <taxon>Coprothermobacter</taxon>
    </lineage>
</organism>
<dbReference type="KEGG" id="cpo:COPRO5265_0223"/>
<evidence type="ECO:0000256" key="1">
    <source>
        <dbReference type="ARBA" id="ARBA00010866"/>
    </source>
</evidence>
<dbReference type="PIRSF" id="PIRSF000181">
    <property type="entry name" value="Grc_selenoprot_A"/>
    <property type="match status" value="1"/>
</dbReference>
<reference evidence="9 10" key="2">
    <citation type="journal article" date="2014" name="Genome Announc.">
        <title>Complete Genome Sequence of Coprothermobacter proteolyticus DSM 5265.</title>
        <authorList>
            <person name="Alexiev A."/>
            <person name="Coil D.A."/>
            <person name="Badger J.H."/>
            <person name="Enticknap J."/>
            <person name="Ward N."/>
            <person name="Robb F.T."/>
            <person name="Eisen J.A."/>
        </authorList>
    </citation>
    <scope>NUCLEOTIDE SEQUENCE [LARGE SCALE GENOMIC DNA]</scope>
    <source>
        <strain evidence="10">ATCC 35245 / DSM 5265 / OCM 4 / BT</strain>
    </source>
</reference>
<dbReference type="GO" id="GO:0030700">
    <property type="term" value="C:glycine reductase complex"/>
    <property type="evidence" value="ECO:0007669"/>
    <property type="project" value="InterPro"/>
</dbReference>
<reference evidence="10" key="1">
    <citation type="submission" date="2008-08" db="EMBL/GenBank/DDBJ databases">
        <title>The complete genome sequence of Coprothermobacter proteolyticus strain ATCC 5245 / DSM 5265 / BT.</title>
        <authorList>
            <person name="Dodson R.J."/>
            <person name="Durkin A.S."/>
            <person name="Wu M."/>
            <person name="Eisen J."/>
            <person name="Sutton G."/>
        </authorList>
    </citation>
    <scope>NUCLEOTIDE SEQUENCE [LARGE SCALE GENOMIC DNA]</scope>
    <source>
        <strain evidence="10">ATCC 35245 / DSM 5265 / OCM 4 / BT</strain>
    </source>
</reference>
<evidence type="ECO:0000313" key="9">
    <source>
        <dbReference type="EMBL" id="ACI18238.1"/>
    </source>
</evidence>